<evidence type="ECO:0000259" key="2">
    <source>
        <dbReference type="Pfam" id="PF07859"/>
    </source>
</evidence>
<dbReference type="EMBL" id="CAFBMX010000010">
    <property type="protein sequence ID" value="CAB4941021.1"/>
    <property type="molecule type" value="Genomic_DNA"/>
</dbReference>
<dbReference type="SUPFAM" id="SSF53474">
    <property type="entry name" value="alpha/beta-Hydrolases"/>
    <property type="match status" value="1"/>
</dbReference>
<dbReference type="PANTHER" id="PTHR48081:SF30">
    <property type="entry name" value="ACETYL-HYDROLASE LIPR-RELATED"/>
    <property type="match status" value="1"/>
</dbReference>
<keyword evidence="1" id="KW-0378">Hydrolase</keyword>
<proteinExistence type="predicted"/>
<evidence type="ECO:0000313" key="3">
    <source>
        <dbReference type="EMBL" id="CAB4941021.1"/>
    </source>
</evidence>
<reference evidence="3" key="1">
    <citation type="submission" date="2020-05" db="EMBL/GenBank/DDBJ databases">
        <authorList>
            <person name="Chiriac C."/>
            <person name="Salcher M."/>
            <person name="Ghai R."/>
            <person name="Kavagutti S V."/>
        </authorList>
    </citation>
    <scope>NUCLEOTIDE SEQUENCE</scope>
</reference>
<feature type="domain" description="Alpha/beta hydrolase fold-3" evidence="2">
    <location>
        <begin position="80"/>
        <end position="280"/>
    </location>
</feature>
<dbReference type="Pfam" id="PF07859">
    <property type="entry name" value="Abhydrolase_3"/>
    <property type="match status" value="1"/>
</dbReference>
<protein>
    <submittedName>
        <fullName evidence="3">Unannotated protein</fullName>
    </submittedName>
</protein>
<organism evidence="3">
    <name type="scientific">freshwater metagenome</name>
    <dbReference type="NCBI Taxonomy" id="449393"/>
    <lineage>
        <taxon>unclassified sequences</taxon>
        <taxon>metagenomes</taxon>
        <taxon>ecological metagenomes</taxon>
    </lineage>
</organism>
<dbReference type="PANTHER" id="PTHR48081">
    <property type="entry name" value="AB HYDROLASE SUPERFAMILY PROTEIN C4A8.06C"/>
    <property type="match status" value="1"/>
</dbReference>
<sequence length="307" mass="32262">MASAELERAREAVADYKAKLAGVDDSDPMVALATVRGLDASVIPTWSGPLDADIEKRDINLGGISAVEVTPPGADTGRVIMYLHGGGFVLGSPETVTTPISRAARRAKARAILPRYRLAPENPFPAQVEDVVTAFLALLETGVKAENVVIAGESAGGGLVLLTLLALRDGGHPLPGGAVPISPMADFEFKGASWNDPNIGAHCFVTRELAMQNVPAFMQGQDEVAASPINHDLTGLPPLLIQVGGDEGIQDDGIAFGEKAKAAGVDVTIEVWDDMTHLWHNHCSFLPDAQQALDHIADFVTAHTQGS</sequence>
<accession>A0A6J7JE23</accession>
<dbReference type="Gene3D" id="3.40.50.1820">
    <property type="entry name" value="alpha/beta hydrolase"/>
    <property type="match status" value="1"/>
</dbReference>
<name>A0A6J7JE23_9ZZZZ</name>
<dbReference type="InterPro" id="IPR029058">
    <property type="entry name" value="AB_hydrolase_fold"/>
</dbReference>
<dbReference type="InterPro" id="IPR013094">
    <property type="entry name" value="AB_hydrolase_3"/>
</dbReference>
<evidence type="ECO:0000256" key="1">
    <source>
        <dbReference type="ARBA" id="ARBA00022801"/>
    </source>
</evidence>
<gene>
    <name evidence="3" type="ORF">UFOPK3674_01828</name>
</gene>
<dbReference type="InterPro" id="IPR050300">
    <property type="entry name" value="GDXG_lipolytic_enzyme"/>
</dbReference>
<dbReference type="GO" id="GO:0004806">
    <property type="term" value="F:triacylglycerol lipase activity"/>
    <property type="evidence" value="ECO:0007669"/>
    <property type="project" value="TreeGrafter"/>
</dbReference>
<dbReference type="AlphaFoldDB" id="A0A6J7JE23"/>